<feature type="region of interest" description="Disordered" evidence="1">
    <location>
        <begin position="117"/>
        <end position="149"/>
    </location>
</feature>
<reference evidence="2" key="2">
    <citation type="submission" date="2020-11" db="EMBL/GenBank/DDBJ databases">
        <authorList>
            <person name="McCartney M.A."/>
            <person name="Auch B."/>
            <person name="Kono T."/>
            <person name="Mallez S."/>
            <person name="Becker A."/>
            <person name="Gohl D.M."/>
            <person name="Silverstein K.A.T."/>
            <person name="Koren S."/>
            <person name="Bechman K.B."/>
            <person name="Herman A."/>
            <person name="Abrahante J.E."/>
            <person name="Garbe J."/>
        </authorList>
    </citation>
    <scope>NUCLEOTIDE SEQUENCE</scope>
    <source>
        <strain evidence="2">Duluth1</strain>
        <tissue evidence="2">Whole animal</tissue>
    </source>
</reference>
<feature type="compositionally biased region" description="Low complexity" evidence="1">
    <location>
        <begin position="131"/>
        <end position="149"/>
    </location>
</feature>
<evidence type="ECO:0000313" key="3">
    <source>
        <dbReference type="Proteomes" id="UP000828390"/>
    </source>
</evidence>
<gene>
    <name evidence="2" type="ORF">DPMN_112112</name>
</gene>
<protein>
    <submittedName>
        <fullName evidence="2">Uncharacterized protein</fullName>
    </submittedName>
</protein>
<organism evidence="2 3">
    <name type="scientific">Dreissena polymorpha</name>
    <name type="common">Zebra mussel</name>
    <name type="synonym">Mytilus polymorpha</name>
    <dbReference type="NCBI Taxonomy" id="45954"/>
    <lineage>
        <taxon>Eukaryota</taxon>
        <taxon>Metazoa</taxon>
        <taxon>Spiralia</taxon>
        <taxon>Lophotrochozoa</taxon>
        <taxon>Mollusca</taxon>
        <taxon>Bivalvia</taxon>
        <taxon>Autobranchia</taxon>
        <taxon>Heteroconchia</taxon>
        <taxon>Euheterodonta</taxon>
        <taxon>Imparidentia</taxon>
        <taxon>Neoheterodontei</taxon>
        <taxon>Myida</taxon>
        <taxon>Dreissenoidea</taxon>
        <taxon>Dreissenidae</taxon>
        <taxon>Dreissena</taxon>
    </lineage>
</organism>
<proteinExistence type="predicted"/>
<keyword evidence="3" id="KW-1185">Reference proteome</keyword>
<reference evidence="2" key="1">
    <citation type="journal article" date="2019" name="bioRxiv">
        <title>The Genome of the Zebra Mussel, Dreissena polymorpha: A Resource for Invasive Species Research.</title>
        <authorList>
            <person name="McCartney M.A."/>
            <person name="Auch B."/>
            <person name="Kono T."/>
            <person name="Mallez S."/>
            <person name="Zhang Y."/>
            <person name="Obille A."/>
            <person name="Becker A."/>
            <person name="Abrahante J.E."/>
            <person name="Garbe J."/>
            <person name="Badalamenti J.P."/>
            <person name="Herman A."/>
            <person name="Mangelson H."/>
            <person name="Liachko I."/>
            <person name="Sullivan S."/>
            <person name="Sone E.D."/>
            <person name="Koren S."/>
            <person name="Silverstein K.A.T."/>
            <person name="Beckman K.B."/>
            <person name="Gohl D.M."/>
        </authorList>
    </citation>
    <scope>NUCLEOTIDE SEQUENCE</scope>
    <source>
        <strain evidence="2">Duluth1</strain>
        <tissue evidence="2">Whole animal</tissue>
    </source>
</reference>
<evidence type="ECO:0000256" key="1">
    <source>
        <dbReference type="SAM" id="MobiDB-lite"/>
    </source>
</evidence>
<comment type="caution">
    <text evidence="2">The sequence shown here is derived from an EMBL/GenBank/DDBJ whole genome shotgun (WGS) entry which is preliminary data.</text>
</comment>
<sequence length="149" mass="17051">MAEAKDFRIESHRERIAKKEKLLPKLGILQKQVDEEKLDKEYAQRVLDNIEVKIPKVLKSTFYYPKAISKLVNKLEKKRTAYSEQLRTGIFDKVFMNEKLAEVKQALDIIEQDDADSLIAPHNESHSSQYSPLPSTPSDSTTLSSTNDS</sequence>
<dbReference type="AlphaFoldDB" id="A0A9D4KFW6"/>
<name>A0A9D4KFW6_DREPO</name>
<accession>A0A9D4KFW6</accession>
<evidence type="ECO:0000313" key="2">
    <source>
        <dbReference type="EMBL" id="KAH3838699.1"/>
    </source>
</evidence>
<dbReference type="EMBL" id="JAIWYP010000004">
    <property type="protein sequence ID" value="KAH3838699.1"/>
    <property type="molecule type" value="Genomic_DNA"/>
</dbReference>
<dbReference type="Proteomes" id="UP000828390">
    <property type="component" value="Unassembled WGS sequence"/>
</dbReference>